<feature type="transmembrane region" description="Helical" evidence="2">
    <location>
        <begin position="216"/>
        <end position="237"/>
    </location>
</feature>
<feature type="transmembrane region" description="Helical" evidence="2">
    <location>
        <begin position="120"/>
        <end position="144"/>
    </location>
</feature>
<dbReference type="InterPro" id="IPR045340">
    <property type="entry name" value="DUF6533"/>
</dbReference>
<gene>
    <name evidence="4" type="ORF">PLICRDRAFT_701710</name>
</gene>
<feature type="domain" description="DUF6533" evidence="3">
    <location>
        <begin position="20"/>
        <end position="64"/>
    </location>
</feature>
<evidence type="ECO:0000313" key="5">
    <source>
        <dbReference type="Proteomes" id="UP000053263"/>
    </source>
</evidence>
<dbReference type="Proteomes" id="UP000053263">
    <property type="component" value="Unassembled WGS sequence"/>
</dbReference>
<evidence type="ECO:0000313" key="4">
    <source>
        <dbReference type="EMBL" id="KII84531.1"/>
    </source>
</evidence>
<evidence type="ECO:0000259" key="3">
    <source>
        <dbReference type="Pfam" id="PF20151"/>
    </source>
</evidence>
<dbReference type="AlphaFoldDB" id="A0A0C9SKY2"/>
<sequence>MAVMVSDLVAAVRDTETVRYSEIASSTIVVLDHLITLDEEIRYIWSGRWTTGKCLFFFSRYYGLANVIFNNYALFATTVDDPVSRAFFQWQGWTGLVSVISAEITLQLRLYALYSLNPHIIVSMVICFVAVSVISAVIMANALIEFVPVAHLFPGQTFCVPLNMPRDFYAFWIPILLFESMLCAMAIYRGFSTYQFDRGVYRTGQTIIYVLLRDSLIYFLLIFSIFFMTLLVWYFGASSILEAPVGFAVAMPFVLSNRLILNVRAMSSAIEHGDFNSAAEICSPVAFVGGGDGGSPPALPMMDWECEPPSARPLSWGPPRHSCDEGPEGEGGCARTKRGVGTEFELRTLPAAASRSSRGSHGWSRPRLEIL</sequence>
<evidence type="ECO:0000256" key="2">
    <source>
        <dbReference type="SAM" id="Phobius"/>
    </source>
</evidence>
<keyword evidence="2" id="KW-1133">Transmembrane helix</keyword>
<keyword evidence="5" id="KW-1185">Reference proteome</keyword>
<feature type="transmembrane region" description="Helical" evidence="2">
    <location>
        <begin position="90"/>
        <end position="108"/>
    </location>
</feature>
<reference evidence="4 5" key="1">
    <citation type="submission" date="2014-06" db="EMBL/GenBank/DDBJ databases">
        <title>Evolutionary Origins and Diversification of the Mycorrhizal Mutualists.</title>
        <authorList>
            <consortium name="DOE Joint Genome Institute"/>
            <consortium name="Mycorrhizal Genomics Consortium"/>
            <person name="Kohler A."/>
            <person name="Kuo A."/>
            <person name="Nagy L.G."/>
            <person name="Floudas D."/>
            <person name="Copeland A."/>
            <person name="Barry K.W."/>
            <person name="Cichocki N."/>
            <person name="Veneault-Fourrey C."/>
            <person name="LaButti K."/>
            <person name="Lindquist E.A."/>
            <person name="Lipzen A."/>
            <person name="Lundell T."/>
            <person name="Morin E."/>
            <person name="Murat C."/>
            <person name="Riley R."/>
            <person name="Ohm R."/>
            <person name="Sun H."/>
            <person name="Tunlid A."/>
            <person name="Henrissat B."/>
            <person name="Grigoriev I.V."/>
            <person name="Hibbett D.S."/>
            <person name="Martin F."/>
        </authorList>
    </citation>
    <scope>NUCLEOTIDE SEQUENCE [LARGE SCALE GENOMIC DNA]</scope>
    <source>
        <strain evidence="4 5">FD-325 SS-3</strain>
    </source>
</reference>
<feature type="compositionally biased region" description="Low complexity" evidence="1">
    <location>
        <begin position="351"/>
        <end position="365"/>
    </location>
</feature>
<dbReference type="Pfam" id="PF20151">
    <property type="entry name" value="DUF6533"/>
    <property type="match status" value="1"/>
</dbReference>
<dbReference type="OrthoDB" id="3349377at2759"/>
<feature type="transmembrane region" description="Helical" evidence="2">
    <location>
        <begin position="169"/>
        <end position="188"/>
    </location>
</feature>
<accession>A0A0C9SKY2</accession>
<feature type="region of interest" description="Disordered" evidence="1">
    <location>
        <begin position="315"/>
        <end position="371"/>
    </location>
</feature>
<protein>
    <recommendedName>
        <fullName evidence="3">DUF6533 domain-containing protein</fullName>
    </recommendedName>
</protein>
<name>A0A0C9SKY2_PLICR</name>
<keyword evidence="2" id="KW-0812">Transmembrane</keyword>
<evidence type="ECO:0000256" key="1">
    <source>
        <dbReference type="SAM" id="MobiDB-lite"/>
    </source>
</evidence>
<dbReference type="EMBL" id="KN832570">
    <property type="protein sequence ID" value="KII84531.1"/>
    <property type="molecule type" value="Genomic_DNA"/>
</dbReference>
<dbReference type="HOGENOM" id="CLU_035509_11_3_1"/>
<keyword evidence="2" id="KW-0472">Membrane</keyword>
<organism evidence="4 5">
    <name type="scientific">Plicaturopsis crispa FD-325 SS-3</name>
    <dbReference type="NCBI Taxonomy" id="944288"/>
    <lineage>
        <taxon>Eukaryota</taxon>
        <taxon>Fungi</taxon>
        <taxon>Dikarya</taxon>
        <taxon>Basidiomycota</taxon>
        <taxon>Agaricomycotina</taxon>
        <taxon>Agaricomycetes</taxon>
        <taxon>Agaricomycetidae</taxon>
        <taxon>Amylocorticiales</taxon>
        <taxon>Amylocorticiaceae</taxon>
        <taxon>Plicatura</taxon>
        <taxon>Plicaturopsis crispa</taxon>
    </lineage>
</organism>
<proteinExistence type="predicted"/>